<organism evidence="4 5">
    <name type="scientific">Corallincola holothuriorum</name>
    <dbReference type="NCBI Taxonomy" id="2282215"/>
    <lineage>
        <taxon>Bacteria</taxon>
        <taxon>Pseudomonadati</taxon>
        <taxon>Pseudomonadota</taxon>
        <taxon>Gammaproteobacteria</taxon>
        <taxon>Alteromonadales</taxon>
        <taxon>Psychromonadaceae</taxon>
        <taxon>Corallincola</taxon>
    </lineage>
</organism>
<sequence>MAKQAGILTNAEFKRTLAVAKAGKHGERNAMALCLSFYAGLRAKEISSIKIGDVFTNKQEVVSLANLTKEQTKGSKSRTFAVNSKLAVALRTYHEQMDLAQYDSSEPLLRSQKGKAITPNSMTCILIKLYKDAGLEKKSGHSGRRSFLTNLADKGVGIHILKELAGHQNIQTTARYLATSPTKLLNAAELL</sequence>
<protein>
    <submittedName>
        <fullName evidence="4">Site-specific integrase</fullName>
    </submittedName>
</protein>
<dbReference type="InterPro" id="IPR011010">
    <property type="entry name" value="DNA_brk_join_enz"/>
</dbReference>
<name>A0A368NHP9_9GAMM</name>
<proteinExistence type="predicted"/>
<dbReference type="GO" id="GO:0006310">
    <property type="term" value="P:DNA recombination"/>
    <property type="evidence" value="ECO:0007669"/>
    <property type="project" value="UniProtKB-KW"/>
</dbReference>
<comment type="caution">
    <text evidence="4">The sequence shown here is derived from an EMBL/GenBank/DDBJ whole genome shotgun (WGS) entry which is preliminary data.</text>
</comment>
<evidence type="ECO:0000256" key="2">
    <source>
        <dbReference type="ARBA" id="ARBA00023172"/>
    </source>
</evidence>
<dbReference type="AlphaFoldDB" id="A0A368NHP9"/>
<evidence type="ECO:0000313" key="4">
    <source>
        <dbReference type="EMBL" id="RCU49164.1"/>
    </source>
</evidence>
<evidence type="ECO:0000259" key="3">
    <source>
        <dbReference type="PROSITE" id="PS51898"/>
    </source>
</evidence>
<dbReference type="PROSITE" id="PS51898">
    <property type="entry name" value="TYR_RECOMBINASE"/>
    <property type="match status" value="1"/>
</dbReference>
<dbReference type="EMBL" id="QPID01000007">
    <property type="protein sequence ID" value="RCU49164.1"/>
    <property type="molecule type" value="Genomic_DNA"/>
</dbReference>
<dbReference type="InterPro" id="IPR050090">
    <property type="entry name" value="Tyrosine_recombinase_XerCD"/>
</dbReference>
<reference evidence="4 5" key="1">
    <citation type="submission" date="2018-07" db="EMBL/GenBank/DDBJ databases">
        <title>Corallincola holothuriorum sp. nov., a new facultative anaerobe isolated from sea cucumber Apostichopus japonicus.</title>
        <authorList>
            <person name="Xia H."/>
        </authorList>
    </citation>
    <scope>NUCLEOTIDE SEQUENCE [LARGE SCALE GENOMIC DNA]</scope>
    <source>
        <strain evidence="4 5">C4</strain>
    </source>
</reference>
<dbReference type="InterPro" id="IPR013762">
    <property type="entry name" value="Integrase-like_cat_sf"/>
</dbReference>
<evidence type="ECO:0000313" key="5">
    <source>
        <dbReference type="Proteomes" id="UP000252558"/>
    </source>
</evidence>
<keyword evidence="5" id="KW-1185">Reference proteome</keyword>
<accession>A0A368NHP9</accession>
<feature type="domain" description="Tyr recombinase" evidence="3">
    <location>
        <begin position="3"/>
        <end position="189"/>
    </location>
</feature>
<dbReference type="Gene3D" id="1.10.443.10">
    <property type="entry name" value="Intergrase catalytic core"/>
    <property type="match status" value="1"/>
</dbReference>
<dbReference type="GO" id="GO:0003677">
    <property type="term" value="F:DNA binding"/>
    <property type="evidence" value="ECO:0007669"/>
    <property type="project" value="InterPro"/>
</dbReference>
<dbReference type="GO" id="GO:0015074">
    <property type="term" value="P:DNA integration"/>
    <property type="evidence" value="ECO:0007669"/>
    <property type="project" value="UniProtKB-KW"/>
</dbReference>
<dbReference type="SUPFAM" id="SSF56349">
    <property type="entry name" value="DNA breaking-rejoining enzymes"/>
    <property type="match status" value="1"/>
</dbReference>
<dbReference type="PANTHER" id="PTHR30349">
    <property type="entry name" value="PHAGE INTEGRASE-RELATED"/>
    <property type="match status" value="1"/>
</dbReference>
<evidence type="ECO:0000256" key="1">
    <source>
        <dbReference type="ARBA" id="ARBA00022908"/>
    </source>
</evidence>
<keyword evidence="2" id="KW-0233">DNA recombination</keyword>
<dbReference type="Proteomes" id="UP000252558">
    <property type="component" value="Unassembled WGS sequence"/>
</dbReference>
<dbReference type="CDD" id="cd00397">
    <property type="entry name" value="DNA_BRE_C"/>
    <property type="match status" value="1"/>
</dbReference>
<dbReference type="OrthoDB" id="305957at2"/>
<dbReference type="RefSeq" id="WP_114338724.1">
    <property type="nucleotide sequence ID" value="NZ_QPID01000007.1"/>
</dbReference>
<gene>
    <name evidence="4" type="ORF">DU002_12475</name>
</gene>
<keyword evidence="1" id="KW-0229">DNA integration</keyword>
<dbReference type="InterPro" id="IPR002104">
    <property type="entry name" value="Integrase_catalytic"/>
</dbReference>
<dbReference type="Pfam" id="PF00589">
    <property type="entry name" value="Phage_integrase"/>
    <property type="match status" value="1"/>
</dbReference>